<protein>
    <submittedName>
        <fullName evidence="3">10841_t:CDS:1</fullName>
    </submittedName>
</protein>
<evidence type="ECO:0000313" key="4">
    <source>
        <dbReference type="Proteomes" id="UP000789901"/>
    </source>
</evidence>
<sequence length="146" mass="17274">MSYQNFNFINEIFPINSRNQLNNILLLVPVINVPFPPIVDIENLISRPRNRRKNIKPRTKPPNAFLIYRMQYVKELYAKNQKLPMRTVSSTIAKSWRKEPNHVVEHYEKIAEDASKLFNQKFLKPPTPQKVPARRNSQQRTINKHA</sequence>
<dbReference type="Gene3D" id="1.10.30.10">
    <property type="entry name" value="High mobility group box domain"/>
    <property type="match status" value="1"/>
</dbReference>
<dbReference type="Pfam" id="PF00505">
    <property type="entry name" value="HMG_box"/>
    <property type="match status" value="1"/>
</dbReference>
<name>A0ABN7WWG6_GIGMA</name>
<evidence type="ECO:0000259" key="2">
    <source>
        <dbReference type="Pfam" id="PF00505"/>
    </source>
</evidence>
<dbReference type="InterPro" id="IPR036910">
    <property type="entry name" value="HMG_box_dom_sf"/>
</dbReference>
<organism evidence="3 4">
    <name type="scientific">Gigaspora margarita</name>
    <dbReference type="NCBI Taxonomy" id="4874"/>
    <lineage>
        <taxon>Eukaryota</taxon>
        <taxon>Fungi</taxon>
        <taxon>Fungi incertae sedis</taxon>
        <taxon>Mucoromycota</taxon>
        <taxon>Glomeromycotina</taxon>
        <taxon>Glomeromycetes</taxon>
        <taxon>Diversisporales</taxon>
        <taxon>Gigasporaceae</taxon>
        <taxon>Gigaspora</taxon>
    </lineage>
</organism>
<reference evidence="3 4" key="1">
    <citation type="submission" date="2021-06" db="EMBL/GenBank/DDBJ databases">
        <authorList>
            <person name="Kallberg Y."/>
            <person name="Tangrot J."/>
            <person name="Rosling A."/>
        </authorList>
    </citation>
    <scope>NUCLEOTIDE SEQUENCE [LARGE SCALE GENOMIC DNA]</scope>
    <source>
        <strain evidence="3 4">120-4 pot B 10/14</strain>
    </source>
</reference>
<dbReference type="InterPro" id="IPR009071">
    <property type="entry name" value="HMG_box_dom"/>
</dbReference>
<evidence type="ECO:0000313" key="3">
    <source>
        <dbReference type="EMBL" id="CAG8842026.1"/>
    </source>
</evidence>
<gene>
    <name evidence="3" type="ORF">GMARGA_LOCUS35766</name>
</gene>
<accession>A0ABN7WWG6</accession>
<feature type="compositionally biased region" description="Polar residues" evidence="1">
    <location>
        <begin position="135"/>
        <end position="146"/>
    </location>
</feature>
<dbReference type="SUPFAM" id="SSF47095">
    <property type="entry name" value="HMG-box"/>
    <property type="match status" value="1"/>
</dbReference>
<proteinExistence type="predicted"/>
<evidence type="ECO:0000256" key="1">
    <source>
        <dbReference type="SAM" id="MobiDB-lite"/>
    </source>
</evidence>
<keyword evidence="4" id="KW-1185">Reference proteome</keyword>
<dbReference type="EMBL" id="CAJVQB010067681">
    <property type="protein sequence ID" value="CAG8842026.1"/>
    <property type="molecule type" value="Genomic_DNA"/>
</dbReference>
<feature type="domain" description="HMG box" evidence="2">
    <location>
        <begin position="60"/>
        <end position="120"/>
    </location>
</feature>
<feature type="region of interest" description="Disordered" evidence="1">
    <location>
        <begin position="122"/>
        <end position="146"/>
    </location>
</feature>
<comment type="caution">
    <text evidence="3">The sequence shown here is derived from an EMBL/GenBank/DDBJ whole genome shotgun (WGS) entry which is preliminary data.</text>
</comment>
<dbReference type="Proteomes" id="UP000789901">
    <property type="component" value="Unassembled WGS sequence"/>
</dbReference>
<feature type="non-terminal residue" evidence="3">
    <location>
        <position position="146"/>
    </location>
</feature>